<evidence type="ECO:0000256" key="4">
    <source>
        <dbReference type="ARBA" id="ARBA00022452"/>
    </source>
</evidence>
<evidence type="ECO:0000256" key="12">
    <source>
        <dbReference type="ARBA" id="ARBA00023170"/>
    </source>
</evidence>
<dbReference type="Proteomes" id="UP000502681">
    <property type="component" value="Chromosome"/>
</dbReference>
<keyword evidence="13 14" id="KW-0998">Cell outer membrane</keyword>
<evidence type="ECO:0000256" key="2">
    <source>
        <dbReference type="ARBA" id="ARBA00009810"/>
    </source>
</evidence>
<keyword evidence="3 14" id="KW-0813">Transport</keyword>
<dbReference type="InterPro" id="IPR037066">
    <property type="entry name" value="Plug_dom_sf"/>
</dbReference>
<evidence type="ECO:0000256" key="5">
    <source>
        <dbReference type="ARBA" id="ARBA00022496"/>
    </source>
</evidence>
<dbReference type="InterPro" id="IPR039426">
    <property type="entry name" value="TonB-dep_rcpt-like"/>
</dbReference>
<feature type="domain" description="TonB-dependent receptor-like beta-barrel" evidence="19">
    <location>
        <begin position="269"/>
        <end position="705"/>
    </location>
</feature>
<keyword evidence="10 15" id="KW-0798">TonB box</keyword>
<name>A0ABX6KYT5_9GAMM</name>
<evidence type="ECO:0000256" key="10">
    <source>
        <dbReference type="ARBA" id="ARBA00023077"/>
    </source>
</evidence>
<proteinExistence type="inferred from homology"/>
<dbReference type="GeneID" id="90762198"/>
<reference evidence="21 22" key="1">
    <citation type="submission" date="2019-04" db="EMBL/GenBank/DDBJ databases">
        <title>Whole Genome Sequencing of Pectobacterium punjabense SS95.</title>
        <authorList>
            <person name="Sarfraz S."/>
            <person name="Oulghazi S."/>
            <person name="Roques C."/>
            <person name="Vandecasteele C."/>
            <person name="Faure D."/>
        </authorList>
    </citation>
    <scope>NUCLEOTIDE SEQUENCE [LARGE SCALE GENOMIC DNA]</scope>
    <source>
        <strain evidence="21 22">SS95</strain>
    </source>
</reference>
<evidence type="ECO:0000256" key="1">
    <source>
        <dbReference type="ARBA" id="ARBA00004571"/>
    </source>
</evidence>
<dbReference type="InterPro" id="IPR010916">
    <property type="entry name" value="TonB_box_CS"/>
</dbReference>
<evidence type="ECO:0000256" key="17">
    <source>
        <dbReference type="RuleBase" id="RU003357"/>
    </source>
</evidence>
<feature type="short sequence motif" description="TonB C-terminal box" evidence="16">
    <location>
        <begin position="717"/>
        <end position="734"/>
    </location>
</feature>
<comment type="similarity">
    <text evidence="2 14 17">Belongs to the TonB-dependent receptor family.</text>
</comment>
<dbReference type="EMBL" id="CP038498">
    <property type="protein sequence ID" value="QJA19245.1"/>
    <property type="molecule type" value="Genomic_DNA"/>
</dbReference>
<dbReference type="InterPro" id="IPR036942">
    <property type="entry name" value="Beta-barrel_TonB_sf"/>
</dbReference>
<dbReference type="InterPro" id="IPR010917">
    <property type="entry name" value="TonB_rcpt_CS"/>
</dbReference>
<dbReference type="RefSeq" id="WP_107168192.1">
    <property type="nucleotide sequence ID" value="NZ_CP038498.1"/>
</dbReference>
<dbReference type="CDD" id="cd01347">
    <property type="entry name" value="ligand_gated_channel"/>
    <property type="match status" value="1"/>
</dbReference>
<evidence type="ECO:0000256" key="14">
    <source>
        <dbReference type="PROSITE-ProRule" id="PRU01360"/>
    </source>
</evidence>
<organism evidence="21 22">
    <name type="scientific">Pectobacterium punjabense</name>
    <dbReference type="NCBI Taxonomy" id="2108399"/>
    <lineage>
        <taxon>Bacteria</taxon>
        <taxon>Pseudomonadati</taxon>
        <taxon>Pseudomonadota</taxon>
        <taxon>Gammaproteobacteria</taxon>
        <taxon>Enterobacterales</taxon>
        <taxon>Pectobacteriaceae</taxon>
        <taxon>Pectobacterium</taxon>
    </lineage>
</organism>
<evidence type="ECO:0000256" key="13">
    <source>
        <dbReference type="ARBA" id="ARBA00023237"/>
    </source>
</evidence>
<keyword evidence="9" id="KW-0406">Ion transport</keyword>
<evidence type="ECO:0000256" key="18">
    <source>
        <dbReference type="SAM" id="SignalP"/>
    </source>
</evidence>
<keyword evidence="11 14" id="KW-0472">Membrane</keyword>
<dbReference type="PROSITE" id="PS01156">
    <property type="entry name" value="TONB_DEPENDENT_REC_2"/>
    <property type="match status" value="1"/>
</dbReference>
<protein>
    <submittedName>
        <fullName evidence="21">Ferric-rhodotorulic acid/ferric-coprogen receptor FhuE</fullName>
    </submittedName>
</protein>
<keyword evidence="8" id="KW-0408">Iron</keyword>
<evidence type="ECO:0000313" key="21">
    <source>
        <dbReference type="EMBL" id="QJA19245.1"/>
    </source>
</evidence>
<dbReference type="PROSITE" id="PS00430">
    <property type="entry name" value="TONB_DEPENDENT_REC_1"/>
    <property type="match status" value="1"/>
</dbReference>
<dbReference type="InterPro" id="IPR000531">
    <property type="entry name" value="Beta-barrel_TonB"/>
</dbReference>
<feature type="chain" id="PRO_5045108164" evidence="18">
    <location>
        <begin position="43"/>
        <end position="734"/>
    </location>
</feature>
<dbReference type="Pfam" id="PF07715">
    <property type="entry name" value="Plug"/>
    <property type="match status" value="1"/>
</dbReference>
<keyword evidence="12 21" id="KW-0675">Receptor</keyword>
<dbReference type="NCBIfam" id="NF007447">
    <property type="entry name" value="PRK10003.1"/>
    <property type="match status" value="1"/>
</dbReference>
<dbReference type="Pfam" id="PF00593">
    <property type="entry name" value="TonB_dep_Rec_b-barrel"/>
    <property type="match status" value="1"/>
</dbReference>
<feature type="domain" description="TonB-dependent receptor plug" evidence="20">
    <location>
        <begin position="87"/>
        <end position="187"/>
    </location>
</feature>
<evidence type="ECO:0000256" key="11">
    <source>
        <dbReference type="ARBA" id="ARBA00023136"/>
    </source>
</evidence>
<dbReference type="PANTHER" id="PTHR32552">
    <property type="entry name" value="FERRICHROME IRON RECEPTOR-RELATED"/>
    <property type="match status" value="1"/>
</dbReference>
<evidence type="ECO:0000256" key="6">
    <source>
        <dbReference type="ARBA" id="ARBA00022692"/>
    </source>
</evidence>
<keyword evidence="4 14" id="KW-1134">Transmembrane beta strand</keyword>
<dbReference type="Gene3D" id="2.40.170.20">
    <property type="entry name" value="TonB-dependent receptor, beta-barrel domain"/>
    <property type="match status" value="1"/>
</dbReference>
<comment type="subcellular location">
    <subcellularLocation>
        <location evidence="1 14">Cell outer membrane</location>
        <topology evidence="1 14">Multi-pass membrane protein</topology>
    </subcellularLocation>
</comment>
<sequence>MSFGVTRAGKMRVCDSSLAGVKPFGVSLLALLISASFLPAQAATEEKPTSGDTLVVSANANANAEVSDPQDYSVKVTNAGTKMTLTPRDIPQSVSVISKQRIEDQNLQTIGEVMANTTGVFANNIDSDRSSYYSRGFLINNYLFDGIPTVVDDIWDFGDSGSDTAIYDRIEVVRGATGLMTGTGNPSAAVNMVRKHADSREFKGSVSGSYGSWNNQRMVTDLSAPLTESGNVRGRVVAGYQDNDTRLDRYHKRKKFLYGVVDADVTDSTTISLGYDYQESNTDSPTWGGLPTWFTDGSSTHFGRSFNTAPNWSYSDKTSRKVFADLTQRFDNGWQLRMNGTHAETNFDSKLMYANGFPDKDTGILVDPFGANVGAYGGWNKGTRKVDSIDTYASGPFELLGRQHELVVGGSYSRQRNQFYNSQSTIDPADMGNYYNWNGNIADPAWGAWVDYEHSTLRQKSLYTSARFSLADPLHLIAGARYTDWSIIGSTGDTSKSRVTPYVGLVYDINDTWSTYASYTDIFQPQTKKEGPNTYLAPVTGKNYEAGLKGDWYNSRLTASVAVFRIEQDNLAEALPPSGAPETYYRSVDGMVSKGIEFEVNGAVTDNLQMTFGGSRFVADDKDGKSINSYLPRTSLKLFTRYQLPMLPDLTVGGGVNWQNGIWQEGSGPQRTTLRVEQGSYALVNLFSRYQVTKQLAVQANINNLFDKEYSDFLAPYAVYGAPRSVSMTVNYAF</sequence>
<accession>A0ABX6KYT5</accession>
<dbReference type="PANTHER" id="PTHR32552:SF74">
    <property type="entry name" value="HYDROXAMATE SIDEROPHORE RECEPTOR FHUE"/>
    <property type="match status" value="1"/>
</dbReference>
<gene>
    <name evidence="21" type="primary">fhuE</name>
    <name evidence="21" type="ORF">E2566_04505</name>
</gene>
<evidence type="ECO:0000256" key="15">
    <source>
        <dbReference type="PROSITE-ProRule" id="PRU10143"/>
    </source>
</evidence>
<evidence type="ECO:0000259" key="20">
    <source>
        <dbReference type="Pfam" id="PF07715"/>
    </source>
</evidence>
<feature type="signal peptide" evidence="18">
    <location>
        <begin position="1"/>
        <end position="42"/>
    </location>
</feature>
<evidence type="ECO:0000256" key="16">
    <source>
        <dbReference type="PROSITE-ProRule" id="PRU10144"/>
    </source>
</evidence>
<evidence type="ECO:0000256" key="3">
    <source>
        <dbReference type="ARBA" id="ARBA00022448"/>
    </source>
</evidence>
<evidence type="ECO:0000259" key="19">
    <source>
        <dbReference type="Pfam" id="PF00593"/>
    </source>
</evidence>
<dbReference type="InterPro" id="IPR010105">
    <property type="entry name" value="TonB_sidphr_rcpt"/>
</dbReference>
<dbReference type="NCBIfam" id="TIGR01783">
    <property type="entry name" value="TonB-siderophor"/>
    <property type="match status" value="1"/>
</dbReference>
<keyword evidence="22" id="KW-1185">Reference proteome</keyword>
<dbReference type="InterPro" id="IPR012910">
    <property type="entry name" value="Plug_dom"/>
</dbReference>
<keyword evidence="6 14" id="KW-0812">Transmembrane</keyword>
<dbReference type="Gene3D" id="2.170.130.10">
    <property type="entry name" value="TonB-dependent receptor, plug domain"/>
    <property type="match status" value="1"/>
</dbReference>
<feature type="short sequence motif" description="TonB box" evidence="15">
    <location>
        <begin position="53"/>
        <end position="59"/>
    </location>
</feature>
<keyword evidence="7 18" id="KW-0732">Signal</keyword>
<evidence type="ECO:0000313" key="22">
    <source>
        <dbReference type="Proteomes" id="UP000502681"/>
    </source>
</evidence>
<keyword evidence="5" id="KW-0410">Iron transport</keyword>
<dbReference type="SUPFAM" id="SSF56935">
    <property type="entry name" value="Porins"/>
    <property type="match status" value="1"/>
</dbReference>
<evidence type="ECO:0000256" key="8">
    <source>
        <dbReference type="ARBA" id="ARBA00023004"/>
    </source>
</evidence>
<dbReference type="PROSITE" id="PS52016">
    <property type="entry name" value="TONB_DEPENDENT_REC_3"/>
    <property type="match status" value="1"/>
</dbReference>
<evidence type="ECO:0000256" key="9">
    <source>
        <dbReference type="ARBA" id="ARBA00023065"/>
    </source>
</evidence>
<evidence type="ECO:0000256" key="7">
    <source>
        <dbReference type="ARBA" id="ARBA00022729"/>
    </source>
</evidence>